<organism evidence="1 2">
    <name type="scientific">Arctium lappa</name>
    <name type="common">Greater burdock</name>
    <name type="synonym">Lappa major</name>
    <dbReference type="NCBI Taxonomy" id="4217"/>
    <lineage>
        <taxon>Eukaryota</taxon>
        <taxon>Viridiplantae</taxon>
        <taxon>Streptophyta</taxon>
        <taxon>Embryophyta</taxon>
        <taxon>Tracheophyta</taxon>
        <taxon>Spermatophyta</taxon>
        <taxon>Magnoliopsida</taxon>
        <taxon>eudicotyledons</taxon>
        <taxon>Gunneridae</taxon>
        <taxon>Pentapetalae</taxon>
        <taxon>asterids</taxon>
        <taxon>campanulids</taxon>
        <taxon>Asterales</taxon>
        <taxon>Asteraceae</taxon>
        <taxon>Carduoideae</taxon>
        <taxon>Cardueae</taxon>
        <taxon>Arctiinae</taxon>
        <taxon>Arctium</taxon>
    </lineage>
</organism>
<evidence type="ECO:0000313" key="2">
    <source>
        <dbReference type="Proteomes" id="UP001055879"/>
    </source>
</evidence>
<gene>
    <name evidence="1" type="ORF">L6452_34626</name>
</gene>
<name>A0ACB8YJ90_ARCLA</name>
<keyword evidence="2" id="KW-1185">Reference proteome</keyword>
<comment type="caution">
    <text evidence="1">The sequence shown here is derived from an EMBL/GenBank/DDBJ whole genome shotgun (WGS) entry which is preliminary data.</text>
</comment>
<proteinExistence type="predicted"/>
<sequence>MSNQMSIFSKKFSDFSRKSCEEKKTVELKCIKLYQRISDFEKRKDAEKDFEEERNIFETEIKKLTKKIYELSESALKDQKAKSEFKEMIDLFIKERDSYSSKIKKIEDIFSKVVVTEQTTPESKIHTPRNSSVGSNKPASSSHQKTVSSKRSGAHRRRRYKEEKLVWKVKPIDEEKNDEKKEEKKGKKEEKKSNKSFVHASNVKKNKVLKGKPDFSYSRIQLIRTATHKHGPKYQWVPKPKDDSVLQSSQVKAGCYTHNLSEFAKLQMNIFIGSADNQRLNVKRSVIFVLLLKEITTASSISTAWRVSTANRVTTASMLVLLMIRRCC</sequence>
<evidence type="ECO:0000313" key="1">
    <source>
        <dbReference type="EMBL" id="KAI3685384.1"/>
    </source>
</evidence>
<accession>A0ACB8YJ90</accession>
<reference evidence="1 2" key="2">
    <citation type="journal article" date="2022" name="Mol. Ecol. Resour.">
        <title>The genomes of chicory, endive, great burdock and yacon provide insights into Asteraceae paleo-polyploidization history and plant inulin production.</title>
        <authorList>
            <person name="Fan W."/>
            <person name="Wang S."/>
            <person name="Wang H."/>
            <person name="Wang A."/>
            <person name="Jiang F."/>
            <person name="Liu H."/>
            <person name="Zhao H."/>
            <person name="Xu D."/>
            <person name="Zhang Y."/>
        </authorList>
    </citation>
    <scope>NUCLEOTIDE SEQUENCE [LARGE SCALE GENOMIC DNA]</scope>
    <source>
        <strain evidence="2">cv. Niubang</strain>
    </source>
</reference>
<reference evidence="2" key="1">
    <citation type="journal article" date="2022" name="Mol. Ecol. Resour.">
        <title>The genomes of chicory, endive, great burdock and yacon provide insights into Asteraceae palaeo-polyploidization history and plant inulin production.</title>
        <authorList>
            <person name="Fan W."/>
            <person name="Wang S."/>
            <person name="Wang H."/>
            <person name="Wang A."/>
            <person name="Jiang F."/>
            <person name="Liu H."/>
            <person name="Zhao H."/>
            <person name="Xu D."/>
            <person name="Zhang Y."/>
        </authorList>
    </citation>
    <scope>NUCLEOTIDE SEQUENCE [LARGE SCALE GENOMIC DNA]</scope>
    <source>
        <strain evidence="2">cv. Niubang</strain>
    </source>
</reference>
<dbReference type="EMBL" id="CM042058">
    <property type="protein sequence ID" value="KAI3685384.1"/>
    <property type="molecule type" value="Genomic_DNA"/>
</dbReference>
<dbReference type="Proteomes" id="UP001055879">
    <property type="component" value="Linkage Group LG12"/>
</dbReference>
<protein>
    <submittedName>
        <fullName evidence="1">Uncharacterized protein</fullName>
    </submittedName>
</protein>